<evidence type="ECO:0008006" key="2">
    <source>
        <dbReference type="Google" id="ProtNLM"/>
    </source>
</evidence>
<protein>
    <recommendedName>
        <fullName evidence="2">Helix-turn-helix domain containing protein</fullName>
    </recommendedName>
</protein>
<sequence length="79" mass="9526">MKNNPWDQIDKLMSKEVISEKDGWFTVEQFTKKYCTTRNRAKTTLDNWHASGLLEKCYANIKDGNRKIRYYRYNQSKNL</sequence>
<reference evidence="1" key="1">
    <citation type="submission" date="2020-04" db="EMBL/GenBank/DDBJ databases">
        <authorList>
            <person name="Chiriac C."/>
            <person name="Salcher M."/>
            <person name="Ghai R."/>
            <person name="Kavagutti S V."/>
        </authorList>
    </citation>
    <scope>NUCLEOTIDE SEQUENCE</scope>
</reference>
<dbReference type="EMBL" id="LR796549">
    <property type="protein sequence ID" value="CAB4150817.1"/>
    <property type="molecule type" value="Genomic_DNA"/>
</dbReference>
<accession>A0A6J5MXV4</accession>
<organism evidence="1">
    <name type="scientific">uncultured Caudovirales phage</name>
    <dbReference type="NCBI Taxonomy" id="2100421"/>
    <lineage>
        <taxon>Viruses</taxon>
        <taxon>Duplodnaviria</taxon>
        <taxon>Heunggongvirae</taxon>
        <taxon>Uroviricota</taxon>
        <taxon>Caudoviricetes</taxon>
        <taxon>Peduoviridae</taxon>
        <taxon>Maltschvirus</taxon>
        <taxon>Maltschvirus maltsch</taxon>
    </lineage>
</organism>
<name>A0A6J5MXV4_9CAUD</name>
<proteinExistence type="predicted"/>
<gene>
    <name evidence="1" type="ORF">UFOVP574_35</name>
</gene>
<evidence type="ECO:0000313" key="1">
    <source>
        <dbReference type="EMBL" id="CAB4150817.1"/>
    </source>
</evidence>